<organism evidence="10 11">
    <name type="scientific">Galdieria yellowstonensis</name>
    <dbReference type="NCBI Taxonomy" id="3028027"/>
    <lineage>
        <taxon>Eukaryota</taxon>
        <taxon>Rhodophyta</taxon>
        <taxon>Bangiophyceae</taxon>
        <taxon>Galdieriales</taxon>
        <taxon>Galdieriaceae</taxon>
        <taxon>Galdieria</taxon>
    </lineage>
</organism>
<dbReference type="PROSITE" id="PS50011">
    <property type="entry name" value="PROTEIN_KINASE_DOM"/>
    <property type="match status" value="1"/>
</dbReference>
<accession>A0AAV9I664</accession>
<keyword evidence="4" id="KW-0547">Nucleotide-binding</keyword>
<dbReference type="GO" id="GO:0005737">
    <property type="term" value="C:cytoplasm"/>
    <property type="evidence" value="ECO:0007669"/>
    <property type="project" value="TreeGrafter"/>
</dbReference>
<dbReference type="Pfam" id="PF00069">
    <property type="entry name" value="Pkinase"/>
    <property type="match status" value="1"/>
</dbReference>
<dbReference type="InterPro" id="IPR011009">
    <property type="entry name" value="Kinase-like_dom_sf"/>
</dbReference>
<dbReference type="Gene3D" id="1.10.510.10">
    <property type="entry name" value="Transferase(Phosphotransferase) domain 1"/>
    <property type="match status" value="1"/>
</dbReference>
<keyword evidence="5" id="KW-0418">Kinase</keyword>
<keyword evidence="2" id="KW-0723">Serine/threonine-protein kinase</keyword>
<evidence type="ECO:0000259" key="9">
    <source>
        <dbReference type="PROSITE" id="PS50011"/>
    </source>
</evidence>
<dbReference type="GO" id="GO:0005524">
    <property type="term" value="F:ATP binding"/>
    <property type="evidence" value="ECO:0007669"/>
    <property type="project" value="UniProtKB-KW"/>
</dbReference>
<dbReference type="PANTHER" id="PTHR22967">
    <property type="entry name" value="SERINE/THREONINE PROTEIN KINASE"/>
    <property type="match status" value="1"/>
</dbReference>
<evidence type="ECO:0000313" key="11">
    <source>
        <dbReference type="Proteomes" id="UP001300502"/>
    </source>
</evidence>
<dbReference type="SUPFAM" id="SSF56112">
    <property type="entry name" value="Protein kinase-like (PK-like)"/>
    <property type="match status" value="1"/>
</dbReference>
<evidence type="ECO:0000256" key="6">
    <source>
        <dbReference type="ARBA" id="ARBA00022840"/>
    </source>
</evidence>
<proteinExistence type="predicted"/>
<evidence type="ECO:0000256" key="2">
    <source>
        <dbReference type="ARBA" id="ARBA00022527"/>
    </source>
</evidence>
<evidence type="ECO:0000256" key="5">
    <source>
        <dbReference type="ARBA" id="ARBA00022777"/>
    </source>
</evidence>
<evidence type="ECO:0000256" key="3">
    <source>
        <dbReference type="ARBA" id="ARBA00022679"/>
    </source>
</evidence>
<evidence type="ECO:0000256" key="8">
    <source>
        <dbReference type="ARBA" id="ARBA00048679"/>
    </source>
</evidence>
<name>A0AAV9I664_9RHOD</name>
<comment type="catalytic activity">
    <reaction evidence="7">
        <text>L-threonyl-[protein] + ATP = O-phospho-L-threonyl-[protein] + ADP + H(+)</text>
        <dbReference type="Rhea" id="RHEA:46608"/>
        <dbReference type="Rhea" id="RHEA-COMP:11060"/>
        <dbReference type="Rhea" id="RHEA-COMP:11605"/>
        <dbReference type="ChEBI" id="CHEBI:15378"/>
        <dbReference type="ChEBI" id="CHEBI:30013"/>
        <dbReference type="ChEBI" id="CHEBI:30616"/>
        <dbReference type="ChEBI" id="CHEBI:61977"/>
        <dbReference type="ChEBI" id="CHEBI:456216"/>
        <dbReference type="EC" id="2.7.11.1"/>
    </reaction>
</comment>
<sequence length="372" mass="42405">MFRAVQRVWTEAANLYESRSSTQKKQLGEAYEGKKLLIGNNSIKVASLVAEGGFSFIYKATSETSSQPFALKRTLCLDKESLDMAMTEVQVLEQLPPHPNIVRYYGSVVHPLGKESQGKEVLILLEWCDGSSLAHLLFSSDGRVANSWWSESRIAEVFRDACSAVAHLHEQLPPIIHRDIKLENIIQSNSDNCFKLCDFGSCCFDYTEITSRKERLEQEYILQKQSTFMYRAPEMIDLYGNKKLTEKVDIWALGCILYVLCYRKHPFETGSAVQILNGKVDIPTVPSYSSEWRQLILDMLQVDPDKRPTASNVVRILESLQSRNSTTLFSNPENPCTEEEEEEDWAHFDEEPSLIQFESPVSSKEKHILDCL</sequence>
<comment type="caution">
    <text evidence="10">The sequence shown here is derived from an EMBL/GenBank/DDBJ whole genome shotgun (WGS) entry which is preliminary data.</text>
</comment>
<feature type="domain" description="Protein kinase" evidence="9">
    <location>
        <begin position="43"/>
        <end position="320"/>
    </location>
</feature>
<dbReference type="AlphaFoldDB" id="A0AAV9I664"/>
<dbReference type="GO" id="GO:0004674">
    <property type="term" value="F:protein serine/threonine kinase activity"/>
    <property type="evidence" value="ECO:0007669"/>
    <property type="project" value="UniProtKB-KW"/>
</dbReference>
<dbReference type="EC" id="2.7.11.1" evidence="1"/>
<comment type="catalytic activity">
    <reaction evidence="8">
        <text>L-seryl-[protein] + ATP = O-phospho-L-seryl-[protein] + ADP + H(+)</text>
        <dbReference type="Rhea" id="RHEA:17989"/>
        <dbReference type="Rhea" id="RHEA-COMP:9863"/>
        <dbReference type="Rhea" id="RHEA-COMP:11604"/>
        <dbReference type="ChEBI" id="CHEBI:15378"/>
        <dbReference type="ChEBI" id="CHEBI:29999"/>
        <dbReference type="ChEBI" id="CHEBI:30616"/>
        <dbReference type="ChEBI" id="CHEBI:83421"/>
        <dbReference type="ChEBI" id="CHEBI:456216"/>
        <dbReference type="EC" id="2.7.11.1"/>
    </reaction>
</comment>
<keyword evidence="6" id="KW-0067">ATP-binding</keyword>
<evidence type="ECO:0000256" key="1">
    <source>
        <dbReference type="ARBA" id="ARBA00012513"/>
    </source>
</evidence>
<reference evidence="10 11" key="1">
    <citation type="submission" date="2022-07" db="EMBL/GenBank/DDBJ databases">
        <title>Genome-wide signatures of adaptation to extreme environments.</title>
        <authorList>
            <person name="Cho C.H."/>
            <person name="Yoon H.S."/>
        </authorList>
    </citation>
    <scope>NUCLEOTIDE SEQUENCE [LARGE SCALE GENOMIC DNA]</scope>
    <source>
        <strain evidence="10 11">108.79 E11</strain>
    </source>
</reference>
<dbReference type="InterPro" id="IPR000719">
    <property type="entry name" value="Prot_kinase_dom"/>
</dbReference>
<keyword evidence="3" id="KW-0808">Transferase</keyword>
<evidence type="ECO:0000256" key="4">
    <source>
        <dbReference type="ARBA" id="ARBA00022741"/>
    </source>
</evidence>
<dbReference type="EMBL" id="JANCYU010000002">
    <property type="protein sequence ID" value="KAK4522255.1"/>
    <property type="molecule type" value="Genomic_DNA"/>
</dbReference>
<evidence type="ECO:0000256" key="7">
    <source>
        <dbReference type="ARBA" id="ARBA00047899"/>
    </source>
</evidence>
<dbReference type="PANTHER" id="PTHR22967:SF57">
    <property type="entry name" value="AUXILIN, ISOFORM A-RELATED"/>
    <property type="match status" value="1"/>
</dbReference>
<keyword evidence="11" id="KW-1185">Reference proteome</keyword>
<dbReference type="SMART" id="SM00220">
    <property type="entry name" value="S_TKc"/>
    <property type="match status" value="1"/>
</dbReference>
<protein>
    <recommendedName>
        <fullName evidence="1">non-specific serine/threonine protein kinase</fullName>
        <ecNumber evidence="1">2.7.11.1</ecNumber>
    </recommendedName>
</protein>
<dbReference type="Proteomes" id="UP001300502">
    <property type="component" value="Unassembled WGS sequence"/>
</dbReference>
<gene>
    <name evidence="10" type="ORF">GAYE_HPEPCTG121G0135</name>
</gene>
<evidence type="ECO:0000313" key="10">
    <source>
        <dbReference type="EMBL" id="KAK4522255.1"/>
    </source>
</evidence>